<feature type="signal peptide" evidence="1">
    <location>
        <begin position="1"/>
        <end position="23"/>
    </location>
</feature>
<dbReference type="RefSeq" id="WP_093794398.1">
    <property type="nucleotide sequence ID" value="NZ_CP155571.1"/>
</dbReference>
<sequence length="477" mass="52462">MKKTLALLLTLLFVLSTCGVAFADFTDIYSDVPTSHWSYDAVKKLAQAGIVTGYSDGTFQGNRAITRYEMAQIIANALTKLDKADAENKAIINKLASEYADELKKLDVRVNKLEEFRKKTIRVRFDTNLAFGFDSPPGNIRKVQDNDRFHWRTRLWFNGDLNEKTKYTGRITTSFGTFGMNSTDMGNNSTPYFDMGYLTSSDVLGFDTIQYGRHGVSLLGGLVSKGGNSDGVTLTKKLSDKTTLKMAAVDVSKQITKTPTSSGHGQTLNFIELTSQVTPKLKIGGMFVDNNVKVPMNATGWGYSNNGSKIAGVSALYKMGGLMLLGEYDWAHVNDVVNGTSYGDYNGTARSSANAWAFQITNGTGWNKTFYPYQMCVVNLSKPGDNAFVLSYHKVEAGATPNSLGAWRNTVATSTAYTLGGGKYTDGVDNLKGWTVSYQHVLQKNLVLSLDFQKLNRADNGRFFDRVFGIGISSYLY</sequence>
<dbReference type="PROSITE" id="PS51272">
    <property type="entry name" value="SLH"/>
    <property type="match status" value="1"/>
</dbReference>
<dbReference type="InterPro" id="IPR001119">
    <property type="entry name" value="SLH_dom"/>
</dbReference>
<protein>
    <recommendedName>
        <fullName evidence="2">SLH domain-containing protein</fullName>
    </recommendedName>
</protein>
<keyword evidence="4" id="KW-1185">Reference proteome</keyword>
<proteinExistence type="predicted"/>
<name>A0ABZ3J0P5_SPOA4</name>
<dbReference type="Pfam" id="PF00395">
    <property type="entry name" value="SLH"/>
    <property type="match status" value="1"/>
</dbReference>
<organism evidence="3 4">
    <name type="scientific">Sporomusa acidovorans (strain ATCC 49682 / DSM 3132 / Mol)</name>
    <dbReference type="NCBI Taxonomy" id="1123286"/>
    <lineage>
        <taxon>Bacteria</taxon>
        <taxon>Bacillati</taxon>
        <taxon>Bacillota</taxon>
        <taxon>Negativicutes</taxon>
        <taxon>Selenomonadales</taxon>
        <taxon>Sporomusaceae</taxon>
        <taxon>Sporomusa</taxon>
    </lineage>
</organism>
<dbReference type="InterPro" id="IPR051465">
    <property type="entry name" value="Cell_Envelope_Struct_Comp"/>
</dbReference>
<evidence type="ECO:0000259" key="2">
    <source>
        <dbReference type="PROSITE" id="PS51272"/>
    </source>
</evidence>
<evidence type="ECO:0000313" key="4">
    <source>
        <dbReference type="Proteomes" id="UP000216052"/>
    </source>
</evidence>
<accession>A0ABZ3J0P5</accession>
<gene>
    <name evidence="3" type="ORF">SPACI_017520</name>
</gene>
<evidence type="ECO:0000313" key="3">
    <source>
        <dbReference type="EMBL" id="XFO71718.1"/>
    </source>
</evidence>
<dbReference type="EMBL" id="CP155571">
    <property type="protein sequence ID" value="XFO71718.1"/>
    <property type="molecule type" value="Genomic_DNA"/>
</dbReference>
<reference evidence="3" key="1">
    <citation type="submission" date="2024-05" db="EMBL/GenBank/DDBJ databases">
        <title>Isolation and characterization of Sporomusa carbonis sp. nov., a carboxydotrophic hydrogenogen in the genus of Sporomusa isolated from a charcoal burning pile.</title>
        <authorList>
            <person name="Boeer T."/>
            <person name="Rosenbaum F."/>
            <person name="Eysell L."/>
            <person name="Mueller V."/>
            <person name="Daniel R."/>
            <person name="Poehlein A."/>
        </authorList>
    </citation>
    <scope>NUCLEOTIDE SEQUENCE [LARGE SCALE GENOMIC DNA]</scope>
    <source>
        <strain evidence="3">DSM 3132</strain>
    </source>
</reference>
<dbReference type="PANTHER" id="PTHR43308">
    <property type="entry name" value="OUTER MEMBRANE PROTEIN ALPHA-RELATED"/>
    <property type="match status" value="1"/>
</dbReference>
<keyword evidence="1" id="KW-0732">Signal</keyword>
<feature type="chain" id="PRO_5047472067" description="SLH domain-containing protein" evidence="1">
    <location>
        <begin position="24"/>
        <end position="477"/>
    </location>
</feature>
<evidence type="ECO:0000256" key="1">
    <source>
        <dbReference type="SAM" id="SignalP"/>
    </source>
</evidence>
<dbReference type="PANTHER" id="PTHR43308:SF1">
    <property type="entry name" value="OUTER MEMBRANE PROTEIN ALPHA"/>
    <property type="match status" value="1"/>
</dbReference>
<dbReference type="Proteomes" id="UP000216052">
    <property type="component" value="Chromosome"/>
</dbReference>
<feature type="domain" description="SLH" evidence="2">
    <location>
        <begin position="25"/>
        <end position="88"/>
    </location>
</feature>